<comment type="similarity">
    <text evidence="1">Belongs to the cytochrome b5 family. MAPR subfamily.</text>
</comment>
<dbReference type="EMBL" id="CAJNJA010006468">
    <property type="protein sequence ID" value="CAE7210809.1"/>
    <property type="molecule type" value="Genomic_DNA"/>
</dbReference>
<dbReference type="PANTHER" id="PTHR10281:SF76">
    <property type="entry name" value="CALCUTTA CUP-RELATED"/>
    <property type="match status" value="1"/>
</dbReference>
<dbReference type="Gene3D" id="3.10.120.10">
    <property type="entry name" value="Cytochrome b5-like heme/steroid binding domain"/>
    <property type="match status" value="1"/>
</dbReference>
<dbReference type="Pfam" id="PF00173">
    <property type="entry name" value="Cyt-b5"/>
    <property type="match status" value="1"/>
</dbReference>
<dbReference type="InterPro" id="IPR036400">
    <property type="entry name" value="Cyt_B5-like_heme/steroid_sf"/>
</dbReference>
<dbReference type="Proteomes" id="UP000601435">
    <property type="component" value="Unassembled WGS sequence"/>
</dbReference>
<protein>
    <submittedName>
        <fullName evidence="4">Tag-131 protein</fullName>
    </submittedName>
</protein>
<dbReference type="GO" id="GO:0016020">
    <property type="term" value="C:membrane"/>
    <property type="evidence" value="ECO:0007669"/>
    <property type="project" value="TreeGrafter"/>
</dbReference>
<evidence type="ECO:0000313" key="4">
    <source>
        <dbReference type="EMBL" id="CAE7210809.1"/>
    </source>
</evidence>
<dbReference type="InterPro" id="IPR050577">
    <property type="entry name" value="MAPR/NEUFC/NENF-like"/>
</dbReference>
<comment type="caution">
    <text evidence="4">The sequence shown here is derived from an EMBL/GenBank/DDBJ whole genome shotgun (WGS) entry which is preliminary data.</text>
</comment>
<dbReference type="OrthoDB" id="899at2759"/>
<dbReference type="GO" id="GO:0012505">
    <property type="term" value="C:endomembrane system"/>
    <property type="evidence" value="ECO:0007669"/>
    <property type="project" value="TreeGrafter"/>
</dbReference>
<dbReference type="SMART" id="SM01117">
    <property type="entry name" value="Cyt-b5"/>
    <property type="match status" value="1"/>
</dbReference>
<evidence type="ECO:0000313" key="5">
    <source>
        <dbReference type="Proteomes" id="UP000601435"/>
    </source>
</evidence>
<reference evidence="4" key="1">
    <citation type="submission" date="2021-02" db="EMBL/GenBank/DDBJ databases">
        <authorList>
            <person name="Dougan E. K."/>
            <person name="Rhodes N."/>
            <person name="Thang M."/>
            <person name="Chan C."/>
        </authorList>
    </citation>
    <scope>NUCLEOTIDE SEQUENCE</scope>
</reference>
<dbReference type="SUPFAM" id="SSF55856">
    <property type="entry name" value="Cytochrome b5-like heme/steroid binding domain"/>
    <property type="match status" value="1"/>
</dbReference>
<dbReference type="PANTHER" id="PTHR10281">
    <property type="entry name" value="MEMBRANE-ASSOCIATED PROGESTERONE RECEPTOR COMPONENT-RELATED"/>
    <property type="match status" value="1"/>
</dbReference>
<name>A0A812JU40_9DINO</name>
<organism evidence="4 5">
    <name type="scientific">Symbiodinium necroappetens</name>
    <dbReference type="NCBI Taxonomy" id="1628268"/>
    <lineage>
        <taxon>Eukaryota</taxon>
        <taxon>Sar</taxon>
        <taxon>Alveolata</taxon>
        <taxon>Dinophyceae</taxon>
        <taxon>Suessiales</taxon>
        <taxon>Symbiodiniaceae</taxon>
        <taxon>Symbiodinium</taxon>
    </lineage>
</organism>
<feature type="region of interest" description="Disordered" evidence="2">
    <location>
        <begin position="52"/>
        <end position="72"/>
    </location>
</feature>
<keyword evidence="5" id="KW-1185">Reference proteome</keyword>
<dbReference type="InterPro" id="IPR001199">
    <property type="entry name" value="Cyt_B5-like_heme/steroid-bd"/>
</dbReference>
<evidence type="ECO:0000259" key="3">
    <source>
        <dbReference type="SMART" id="SM01117"/>
    </source>
</evidence>
<gene>
    <name evidence="4" type="primary">tag-131</name>
    <name evidence="4" type="ORF">SNEC2469_LOCUS2123</name>
</gene>
<proteinExistence type="inferred from homology"/>
<feature type="compositionally biased region" description="Low complexity" evidence="2">
    <location>
        <begin position="52"/>
        <end position="61"/>
    </location>
</feature>
<evidence type="ECO:0000256" key="2">
    <source>
        <dbReference type="SAM" id="MobiDB-lite"/>
    </source>
</evidence>
<feature type="non-terminal residue" evidence="4">
    <location>
        <position position="166"/>
    </location>
</feature>
<accession>A0A812JU40</accession>
<dbReference type="AlphaFoldDB" id="A0A812JU40"/>
<evidence type="ECO:0000256" key="1">
    <source>
        <dbReference type="ARBA" id="ARBA00038357"/>
    </source>
</evidence>
<feature type="domain" description="Cytochrome b5 heme-binding" evidence="3">
    <location>
        <begin position="79"/>
        <end position="165"/>
    </location>
</feature>
<feature type="non-terminal residue" evidence="4">
    <location>
        <position position="1"/>
    </location>
</feature>
<sequence>YLDSMDQLSISDAQRDRMLACMRTIYGLILALFDEAYSVAKLEGVSFASTKGASAGAGSAPAKKRKVPPPPLAPADKAFTSAELAQFDGKGPGKPILTSVLGRVYDVTGAKESFGPGGPYEMFAGHDGTYNLAVMTLKKHTVDKTDYTLDAEDKECLADWIAYFDN</sequence>